<evidence type="ECO:0000313" key="3">
    <source>
        <dbReference type="Proteomes" id="UP000799764"/>
    </source>
</evidence>
<proteinExistence type="predicted"/>
<dbReference type="Proteomes" id="UP000799764">
    <property type="component" value="Unassembled WGS sequence"/>
</dbReference>
<comment type="caution">
    <text evidence="2">The sequence shown here is derived from an EMBL/GenBank/DDBJ whole genome shotgun (WGS) entry which is preliminary data.</text>
</comment>
<feature type="region of interest" description="Disordered" evidence="1">
    <location>
        <begin position="145"/>
        <end position="181"/>
    </location>
</feature>
<feature type="compositionally biased region" description="Pro residues" evidence="1">
    <location>
        <begin position="54"/>
        <end position="88"/>
    </location>
</feature>
<sequence length="287" mass="31029">AATTSSRLSPGSKHHPRPLTLRFALPANTRPPIVQPRIVPPALSAQLRERIPTNSPPPPARPPLPTSSIPPPEYVPQSPPTTPTPPAIAPSDERPRPAPTSSALSGRLPCTALCPLGFKETIVCHQPAPHAREFALSLSVRGTPPARTPAPPFRRGLPQPFESPPCPRLPLPRPRGEVSQTPRRSFLLSPGLHVAAWRAHGIPDGRIGAVRPACRLFLCFRLPVPQSPLRLSSTDARLHLSARNHSHEHRPIPPRIHASAPPTTPQGAARTSPPPLCEHHNPARRVR</sequence>
<keyword evidence="3" id="KW-1185">Reference proteome</keyword>
<reference evidence="2" key="1">
    <citation type="journal article" date="2020" name="Stud. Mycol.">
        <title>101 Dothideomycetes genomes: a test case for predicting lifestyles and emergence of pathogens.</title>
        <authorList>
            <person name="Haridas S."/>
            <person name="Albert R."/>
            <person name="Binder M."/>
            <person name="Bloem J."/>
            <person name="Labutti K."/>
            <person name="Salamov A."/>
            <person name="Andreopoulos B."/>
            <person name="Baker S."/>
            <person name="Barry K."/>
            <person name="Bills G."/>
            <person name="Bluhm B."/>
            <person name="Cannon C."/>
            <person name="Castanera R."/>
            <person name="Culley D."/>
            <person name="Daum C."/>
            <person name="Ezra D."/>
            <person name="Gonzalez J."/>
            <person name="Henrissat B."/>
            <person name="Kuo A."/>
            <person name="Liang C."/>
            <person name="Lipzen A."/>
            <person name="Lutzoni F."/>
            <person name="Magnuson J."/>
            <person name="Mondo S."/>
            <person name="Nolan M."/>
            <person name="Ohm R."/>
            <person name="Pangilinan J."/>
            <person name="Park H.-J."/>
            <person name="Ramirez L."/>
            <person name="Alfaro M."/>
            <person name="Sun H."/>
            <person name="Tritt A."/>
            <person name="Yoshinaga Y."/>
            <person name="Zwiers L.-H."/>
            <person name="Turgeon B."/>
            <person name="Goodwin S."/>
            <person name="Spatafora J."/>
            <person name="Crous P."/>
            <person name="Grigoriev I."/>
        </authorList>
    </citation>
    <scope>NUCLEOTIDE SEQUENCE</scope>
    <source>
        <strain evidence="2">CBS 690.94</strain>
    </source>
</reference>
<protein>
    <submittedName>
        <fullName evidence="2">Uncharacterized protein</fullName>
    </submittedName>
</protein>
<organism evidence="2 3">
    <name type="scientific">Karstenula rhodostoma CBS 690.94</name>
    <dbReference type="NCBI Taxonomy" id="1392251"/>
    <lineage>
        <taxon>Eukaryota</taxon>
        <taxon>Fungi</taxon>
        <taxon>Dikarya</taxon>
        <taxon>Ascomycota</taxon>
        <taxon>Pezizomycotina</taxon>
        <taxon>Dothideomycetes</taxon>
        <taxon>Pleosporomycetidae</taxon>
        <taxon>Pleosporales</taxon>
        <taxon>Massarineae</taxon>
        <taxon>Didymosphaeriaceae</taxon>
        <taxon>Karstenula</taxon>
    </lineage>
</organism>
<feature type="region of interest" description="Disordered" evidence="1">
    <location>
        <begin position="242"/>
        <end position="287"/>
    </location>
</feature>
<feature type="region of interest" description="Disordered" evidence="1">
    <location>
        <begin position="1"/>
        <end position="106"/>
    </location>
</feature>
<feature type="non-terminal residue" evidence="2">
    <location>
        <position position="1"/>
    </location>
</feature>
<evidence type="ECO:0000256" key="1">
    <source>
        <dbReference type="SAM" id="MobiDB-lite"/>
    </source>
</evidence>
<evidence type="ECO:0000313" key="2">
    <source>
        <dbReference type="EMBL" id="KAF2447391.1"/>
    </source>
</evidence>
<accession>A0A9P4PND3</accession>
<feature type="compositionally biased region" description="Pro residues" evidence="1">
    <location>
        <begin position="161"/>
        <end position="173"/>
    </location>
</feature>
<name>A0A9P4PND3_9PLEO</name>
<dbReference type="EMBL" id="MU001496">
    <property type="protein sequence ID" value="KAF2447391.1"/>
    <property type="molecule type" value="Genomic_DNA"/>
</dbReference>
<dbReference type="PRINTS" id="PR01217">
    <property type="entry name" value="PRICHEXTENSN"/>
</dbReference>
<dbReference type="AlphaFoldDB" id="A0A9P4PND3"/>
<dbReference type="OrthoDB" id="10685724at2759"/>
<feature type="compositionally biased region" description="Low complexity" evidence="1">
    <location>
        <begin position="30"/>
        <end position="41"/>
    </location>
</feature>
<gene>
    <name evidence="2" type="ORF">P171DRAFT_470674</name>
</gene>